<dbReference type="InterPro" id="IPR010982">
    <property type="entry name" value="Lambda_DNA-bd_dom_sf"/>
</dbReference>
<protein>
    <submittedName>
        <fullName evidence="1">XRE family transcriptional regulator</fullName>
    </submittedName>
</protein>
<dbReference type="RefSeq" id="WP_135648361.1">
    <property type="nucleotide sequence ID" value="NZ_RQGF01000012.1"/>
</dbReference>
<keyword evidence="2" id="KW-1185">Reference proteome</keyword>
<accession>A0A4R9KDM0</accession>
<organism evidence="1 2">
    <name type="scientific">Leptospira sarikeiensis</name>
    <dbReference type="NCBI Taxonomy" id="2484943"/>
    <lineage>
        <taxon>Bacteria</taxon>
        <taxon>Pseudomonadati</taxon>
        <taxon>Spirochaetota</taxon>
        <taxon>Spirochaetia</taxon>
        <taxon>Leptospirales</taxon>
        <taxon>Leptospiraceae</taxon>
        <taxon>Leptospira</taxon>
    </lineage>
</organism>
<dbReference type="EMBL" id="RQGF01000012">
    <property type="protein sequence ID" value="TGL63272.1"/>
    <property type="molecule type" value="Genomic_DNA"/>
</dbReference>
<dbReference type="GO" id="GO:0003677">
    <property type="term" value="F:DNA binding"/>
    <property type="evidence" value="ECO:0007669"/>
    <property type="project" value="InterPro"/>
</dbReference>
<proteinExistence type="predicted"/>
<name>A0A4R9KDM0_9LEPT</name>
<dbReference type="AlphaFoldDB" id="A0A4R9KDM0"/>
<dbReference type="Gene3D" id="1.10.260.40">
    <property type="entry name" value="lambda repressor-like DNA-binding domains"/>
    <property type="match status" value="1"/>
</dbReference>
<gene>
    <name evidence="1" type="ORF">EHQ64_04740</name>
</gene>
<sequence>MKKERLQLEQLDQKIGKVGEIIRPTRGWVYAIRSALGMSLRQLGTRMKMTAQSVREMELREKNRTISLKVLDQFASSMDMKLVYGFIPKQKSLQQMLDERALEIAKEIVFRTSQNMALEGQKNSAKRLEKAIKTRAKDIRENPPKYLWD</sequence>
<evidence type="ECO:0000313" key="2">
    <source>
        <dbReference type="Proteomes" id="UP000297762"/>
    </source>
</evidence>
<evidence type="ECO:0000313" key="1">
    <source>
        <dbReference type="EMBL" id="TGL63272.1"/>
    </source>
</evidence>
<comment type="caution">
    <text evidence="1">The sequence shown here is derived from an EMBL/GenBank/DDBJ whole genome shotgun (WGS) entry which is preliminary data.</text>
</comment>
<dbReference type="OrthoDB" id="9785949at2"/>
<reference evidence="1" key="1">
    <citation type="journal article" date="2019" name="PLoS Negl. Trop. Dis.">
        <title>Revisiting the worldwide diversity of Leptospira species in the environment.</title>
        <authorList>
            <person name="Vincent A.T."/>
            <person name="Schiettekatte O."/>
            <person name="Bourhy P."/>
            <person name="Veyrier F.J."/>
            <person name="Picardeau M."/>
        </authorList>
    </citation>
    <scope>NUCLEOTIDE SEQUENCE [LARGE SCALE GENOMIC DNA]</scope>
    <source>
        <strain evidence="1">201702455</strain>
    </source>
</reference>
<dbReference type="Proteomes" id="UP000297762">
    <property type="component" value="Unassembled WGS sequence"/>
</dbReference>